<dbReference type="RefSeq" id="WP_207352555.1">
    <property type="nucleotide sequence ID" value="NZ_JAFMPY010000028.1"/>
</dbReference>
<protein>
    <recommendedName>
        <fullName evidence="4">DUF4760 domain-containing protein</fullName>
    </recommendedName>
</protein>
<proteinExistence type="predicted"/>
<organism evidence="2 3">
    <name type="scientific">Jiella sonneratiae</name>
    <dbReference type="NCBI Taxonomy" id="2816856"/>
    <lineage>
        <taxon>Bacteria</taxon>
        <taxon>Pseudomonadati</taxon>
        <taxon>Pseudomonadota</taxon>
        <taxon>Alphaproteobacteria</taxon>
        <taxon>Hyphomicrobiales</taxon>
        <taxon>Aurantimonadaceae</taxon>
        <taxon>Jiella</taxon>
    </lineage>
</organism>
<dbReference type="Proteomes" id="UP000664288">
    <property type="component" value="Unassembled WGS sequence"/>
</dbReference>
<accession>A0ABS3J8C7</accession>
<dbReference type="InterPro" id="IPR031876">
    <property type="entry name" value="DUF4760"/>
</dbReference>
<gene>
    <name evidence="2" type="ORF">J1C47_19930</name>
</gene>
<feature type="transmembrane region" description="Helical" evidence="1">
    <location>
        <begin position="21"/>
        <end position="52"/>
    </location>
</feature>
<keyword evidence="3" id="KW-1185">Reference proteome</keyword>
<keyword evidence="1" id="KW-0472">Membrane</keyword>
<keyword evidence="1" id="KW-0812">Transmembrane</keyword>
<evidence type="ECO:0000313" key="2">
    <source>
        <dbReference type="EMBL" id="MBO0905922.1"/>
    </source>
</evidence>
<dbReference type="Pfam" id="PF15956">
    <property type="entry name" value="DUF4760"/>
    <property type="match status" value="1"/>
</dbReference>
<feature type="transmembrane region" description="Helical" evidence="1">
    <location>
        <begin position="72"/>
        <end position="93"/>
    </location>
</feature>
<sequence>MTSSKPRSRKIFAKIARPIIQYWLQFVAAMFFLGVCTAAFMILFWALMPFFYPGKYYSDMLDSSSKFFPVEMAYYISSTMIFFISGFALLIAYSQSSEASHARRAAIYLEITRRVESKSVRIARRKLIAIQKRFADNPNQAHQHPSLKSFAGQVVKDLKTDHDRIILTDSECDTEFRKLHTILSFFEDVGVLVRHGHLKRRDVFEIMSSLIEMTENIFSEYIEMQQKLNGDRIYANALWLMLENRKYVAKGRAFSFPVADLTGYSNSTAITH</sequence>
<dbReference type="EMBL" id="JAFMPY010000028">
    <property type="protein sequence ID" value="MBO0905922.1"/>
    <property type="molecule type" value="Genomic_DNA"/>
</dbReference>
<keyword evidence="1" id="KW-1133">Transmembrane helix</keyword>
<evidence type="ECO:0008006" key="4">
    <source>
        <dbReference type="Google" id="ProtNLM"/>
    </source>
</evidence>
<reference evidence="2 3" key="1">
    <citation type="submission" date="2021-03" db="EMBL/GenBank/DDBJ databases">
        <title>Whole genome sequence of Jiella sp. MQZ13P-4.</title>
        <authorList>
            <person name="Tuo L."/>
        </authorList>
    </citation>
    <scope>NUCLEOTIDE SEQUENCE [LARGE SCALE GENOMIC DNA]</scope>
    <source>
        <strain evidence="2 3">MQZ13P-4</strain>
    </source>
</reference>
<evidence type="ECO:0000313" key="3">
    <source>
        <dbReference type="Proteomes" id="UP000664288"/>
    </source>
</evidence>
<name>A0ABS3J8C7_9HYPH</name>
<comment type="caution">
    <text evidence="2">The sequence shown here is derived from an EMBL/GenBank/DDBJ whole genome shotgun (WGS) entry which is preliminary data.</text>
</comment>
<evidence type="ECO:0000256" key="1">
    <source>
        <dbReference type="SAM" id="Phobius"/>
    </source>
</evidence>